<feature type="domain" description="Core-binding (CB)" evidence="4">
    <location>
        <begin position="72"/>
        <end position="128"/>
    </location>
</feature>
<comment type="caution">
    <text evidence="5">The sequence shown here is derived from an EMBL/GenBank/DDBJ whole genome shotgun (WGS) entry which is preliminary data.</text>
</comment>
<dbReference type="EMBL" id="PVNG01000045">
    <property type="protein sequence ID" value="PRX46337.1"/>
    <property type="molecule type" value="Genomic_DNA"/>
</dbReference>
<dbReference type="GO" id="GO:0003677">
    <property type="term" value="F:DNA binding"/>
    <property type="evidence" value="ECO:0007669"/>
    <property type="project" value="UniProtKB-UniRule"/>
</dbReference>
<dbReference type="Gene3D" id="1.10.150.130">
    <property type="match status" value="1"/>
</dbReference>
<keyword evidence="6" id="KW-1185">Reference proteome</keyword>
<dbReference type="InterPro" id="IPR004107">
    <property type="entry name" value="Integrase_SAM-like_N"/>
</dbReference>
<evidence type="ECO:0000256" key="2">
    <source>
        <dbReference type="PROSITE-ProRule" id="PRU01248"/>
    </source>
</evidence>
<dbReference type="SUPFAM" id="SSF56349">
    <property type="entry name" value="DNA breaking-rejoining enzymes"/>
    <property type="match status" value="1"/>
</dbReference>
<sequence>MTSSRKRRRSQGEGSVFKRNDGRWVGQIDLGWTDGKRNRKTVYGATEKEALGKLAELREAQRKGQNLTAKPRKFAEWLDEWVEMKRRQGTRPLTLRGYRQLIKDHIKPALGRKQLDKLTPPPRCPSAR</sequence>
<organism evidence="5 6">
    <name type="scientific">Nonomuraea fuscirosea</name>
    <dbReference type="NCBI Taxonomy" id="1291556"/>
    <lineage>
        <taxon>Bacteria</taxon>
        <taxon>Bacillati</taxon>
        <taxon>Actinomycetota</taxon>
        <taxon>Actinomycetes</taxon>
        <taxon>Streptosporangiales</taxon>
        <taxon>Streptosporangiaceae</taxon>
        <taxon>Nonomuraea</taxon>
    </lineage>
</organism>
<keyword evidence="1 2" id="KW-0238">DNA-binding</keyword>
<reference evidence="5 6" key="1">
    <citation type="submission" date="2018-03" db="EMBL/GenBank/DDBJ databases">
        <title>Genomic Encyclopedia of Type Strains, Phase III (KMG-III): the genomes of soil and plant-associated and newly described type strains.</title>
        <authorList>
            <person name="Whitman W."/>
        </authorList>
    </citation>
    <scope>NUCLEOTIDE SEQUENCE [LARGE SCALE GENOMIC DNA]</scope>
    <source>
        <strain evidence="5 6">CGMCC 4.7104</strain>
    </source>
</reference>
<evidence type="ECO:0000259" key="4">
    <source>
        <dbReference type="PROSITE" id="PS51900"/>
    </source>
</evidence>
<dbReference type="Pfam" id="PF14659">
    <property type="entry name" value="Phage_int_SAM_3"/>
    <property type="match status" value="1"/>
</dbReference>
<dbReference type="InterPro" id="IPR011010">
    <property type="entry name" value="DNA_brk_join_enz"/>
</dbReference>
<dbReference type="PROSITE" id="PS51900">
    <property type="entry name" value="CB"/>
    <property type="match status" value="1"/>
</dbReference>
<dbReference type="InterPro" id="IPR044068">
    <property type="entry name" value="CB"/>
</dbReference>
<gene>
    <name evidence="5" type="ORF">B0I32_14526</name>
</gene>
<protein>
    <submittedName>
        <fullName evidence="5">Integrase-like protein</fullName>
    </submittedName>
</protein>
<proteinExistence type="predicted"/>
<dbReference type="RefSeq" id="WP_219912512.1">
    <property type="nucleotide sequence ID" value="NZ_PVNG01000045.1"/>
</dbReference>
<dbReference type="GO" id="GO:0015074">
    <property type="term" value="P:DNA integration"/>
    <property type="evidence" value="ECO:0007669"/>
    <property type="project" value="InterPro"/>
</dbReference>
<evidence type="ECO:0000313" key="5">
    <source>
        <dbReference type="EMBL" id="PRX46337.1"/>
    </source>
</evidence>
<dbReference type="InterPro" id="IPR010998">
    <property type="entry name" value="Integrase_recombinase_N"/>
</dbReference>
<name>A0A2T0LRW9_9ACTN</name>
<dbReference type="AlphaFoldDB" id="A0A2T0LRW9"/>
<dbReference type="Proteomes" id="UP000238312">
    <property type="component" value="Unassembled WGS sequence"/>
</dbReference>
<evidence type="ECO:0000256" key="3">
    <source>
        <dbReference type="SAM" id="MobiDB-lite"/>
    </source>
</evidence>
<accession>A0A2T0LRW9</accession>
<evidence type="ECO:0000313" key="6">
    <source>
        <dbReference type="Proteomes" id="UP000238312"/>
    </source>
</evidence>
<evidence type="ECO:0000256" key="1">
    <source>
        <dbReference type="ARBA" id="ARBA00023125"/>
    </source>
</evidence>
<feature type="region of interest" description="Disordered" evidence="3">
    <location>
        <begin position="1"/>
        <end position="20"/>
    </location>
</feature>